<dbReference type="Pfam" id="PF01232">
    <property type="entry name" value="Mannitol_dh"/>
    <property type="match status" value="1"/>
</dbReference>
<dbReference type="InterPro" id="IPR013131">
    <property type="entry name" value="Mannitol_DH_N"/>
</dbReference>
<keyword evidence="6" id="KW-1185">Reference proteome</keyword>
<dbReference type="NCBIfam" id="NF002969">
    <property type="entry name" value="PRK03643.1"/>
    <property type="match status" value="1"/>
</dbReference>
<evidence type="ECO:0000256" key="2">
    <source>
        <dbReference type="ARBA" id="ARBA00023027"/>
    </source>
</evidence>
<dbReference type="PANTHER" id="PTHR30524:SF0">
    <property type="entry name" value="ALTRONATE OXIDOREDUCTASE-RELATED"/>
    <property type="match status" value="1"/>
</dbReference>
<feature type="domain" description="Mannitol dehydrogenase N-terminal" evidence="3">
    <location>
        <begin position="30"/>
        <end position="271"/>
    </location>
</feature>
<evidence type="ECO:0000259" key="4">
    <source>
        <dbReference type="Pfam" id="PF08125"/>
    </source>
</evidence>
<dbReference type="RefSeq" id="WP_008708885.1">
    <property type="nucleotide sequence ID" value="NZ_CABKQM010000002.1"/>
</dbReference>
<dbReference type="AlphaFoldDB" id="A0AAW5K222"/>
<sequence length="507" mass="57285">MEQLSKEFLKGYVPQGGVAVSPPTDGMPEKVIQFGEGNFLRAFVDWMFDKLNREGLFNGRIVVVQPIENGLVPIVNEQDGLYTLLLRGIEDGKFKETREIITSVSRGLNPYTQWDGVLACAESPEMEIAVSNTTEAGIVFDETDVMEGTPKTYPGKLTAFLYHRWKHFGGDETKGMIIIPCELIEENGRNLKKAVLRFAELWRLEDGFVKWTENACTFVSTLVDRVVTGYPRDEAEKIESEIGCRDKLIDTGEYFHLWVLEGPAQLAERIPFHKAGLHVVWTDDQRPYRNRKVRILNGAHTGSVPAAFFCGLDTVKEMMDDRLTGRFVNELIDEEILKAFKNDNDTEALTSLANAVKDRFRNPYIKHYLLSIMLNSSSKFAVRDLPSLVDYYEMHGALPKRLVFSLAALLTVYRDGERSGGMLRSKRDGAPFEMRDDEKVLEFMGETWKSYTPTPEGARRTAQTFLAESAIWGRDLNDIPGLAGAVAENLLRITEKGMRAAMEEVLQ</sequence>
<name>A0AAW5K222_9BACT</name>
<dbReference type="GO" id="GO:0019698">
    <property type="term" value="P:D-galacturonate catabolic process"/>
    <property type="evidence" value="ECO:0007669"/>
    <property type="project" value="TreeGrafter"/>
</dbReference>
<dbReference type="Gene3D" id="3.40.50.720">
    <property type="entry name" value="NAD(P)-binding Rossmann-like Domain"/>
    <property type="match status" value="1"/>
</dbReference>
<evidence type="ECO:0000256" key="1">
    <source>
        <dbReference type="ARBA" id="ARBA00023002"/>
    </source>
</evidence>
<dbReference type="InterPro" id="IPR013118">
    <property type="entry name" value="Mannitol_DH_C"/>
</dbReference>
<dbReference type="GO" id="GO:0019592">
    <property type="term" value="P:mannitol catabolic process"/>
    <property type="evidence" value="ECO:0007669"/>
    <property type="project" value="TreeGrafter"/>
</dbReference>
<evidence type="ECO:0000313" key="5">
    <source>
        <dbReference type="EMBL" id="MCQ4813205.1"/>
    </source>
</evidence>
<keyword evidence="1" id="KW-0560">Oxidoreductase</keyword>
<dbReference type="InterPro" id="IPR013328">
    <property type="entry name" value="6PGD_dom2"/>
</dbReference>
<accession>A0AAW5K222</accession>
<dbReference type="SUPFAM" id="SSF51735">
    <property type="entry name" value="NAD(P)-binding Rossmann-fold domains"/>
    <property type="match status" value="1"/>
</dbReference>
<reference evidence="5 6" key="1">
    <citation type="submission" date="2022-06" db="EMBL/GenBank/DDBJ databases">
        <title>Isolation of gut microbiota from human fecal samples.</title>
        <authorList>
            <person name="Pamer E.G."/>
            <person name="Barat B."/>
            <person name="Waligurski E."/>
            <person name="Medina S."/>
            <person name="Paddock L."/>
            <person name="Mostad J."/>
        </authorList>
    </citation>
    <scope>NUCLEOTIDE SEQUENCE [LARGE SCALE GENOMIC DNA]</scope>
    <source>
        <strain evidence="5 6">DFI.9.90</strain>
    </source>
</reference>
<organism evidence="5 6">
    <name type="scientific">Cloacibacillus evryensis</name>
    <dbReference type="NCBI Taxonomy" id="508460"/>
    <lineage>
        <taxon>Bacteria</taxon>
        <taxon>Thermotogati</taxon>
        <taxon>Synergistota</taxon>
        <taxon>Synergistia</taxon>
        <taxon>Synergistales</taxon>
        <taxon>Synergistaceae</taxon>
        <taxon>Cloacibacillus</taxon>
    </lineage>
</organism>
<dbReference type="Proteomes" id="UP001205919">
    <property type="component" value="Unassembled WGS sequence"/>
</dbReference>
<evidence type="ECO:0000259" key="3">
    <source>
        <dbReference type="Pfam" id="PF01232"/>
    </source>
</evidence>
<dbReference type="GO" id="GO:0005829">
    <property type="term" value="C:cytosol"/>
    <property type="evidence" value="ECO:0007669"/>
    <property type="project" value="TreeGrafter"/>
</dbReference>
<proteinExistence type="predicted"/>
<dbReference type="InterPro" id="IPR036291">
    <property type="entry name" value="NAD(P)-bd_dom_sf"/>
</dbReference>
<dbReference type="Pfam" id="PF08125">
    <property type="entry name" value="Mannitol_dh_C"/>
    <property type="match status" value="1"/>
</dbReference>
<dbReference type="GO" id="GO:0009026">
    <property type="term" value="F:tagaturonate reductase activity"/>
    <property type="evidence" value="ECO:0007669"/>
    <property type="project" value="TreeGrafter"/>
</dbReference>
<dbReference type="GO" id="GO:0008926">
    <property type="term" value="F:mannitol-1-phosphate 5-dehydrogenase activity"/>
    <property type="evidence" value="ECO:0007669"/>
    <property type="project" value="TreeGrafter"/>
</dbReference>
<dbReference type="EMBL" id="JANFYT010000003">
    <property type="protein sequence ID" value="MCQ4813205.1"/>
    <property type="molecule type" value="Genomic_DNA"/>
</dbReference>
<dbReference type="SUPFAM" id="SSF48179">
    <property type="entry name" value="6-phosphogluconate dehydrogenase C-terminal domain-like"/>
    <property type="match status" value="1"/>
</dbReference>
<feature type="domain" description="Mannitol dehydrogenase C-terminal" evidence="4">
    <location>
        <begin position="286"/>
        <end position="493"/>
    </location>
</feature>
<dbReference type="Gene3D" id="1.10.1040.10">
    <property type="entry name" value="N-(1-d-carboxylethyl)-l-norvaline Dehydrogenase, domain 2"/>
    <property type="match status" value="1"/>
</dbReference>
<protein>
    <submittedName>
        <fullName evidence="5">Tagaturonate reductase</fullName>
    </submittedName>
</protein>
<dbReference type="PANTHER" id="PTHR30524">
    <property type="entry name" value="MANNITOL-1-PHOSPHATE 5-DEHYDROGENASE"/>
    <property type="match status" value="1"/>
</dbReference>
<dbReference type="InterPro" id="IPR008927">
    <property type="entry name" value="6-PGluconate_DH-like_C_sf"/>
</dbReference>
<evidence type="ECO:0000313" key="6">
    <source>
        <dbReference type="Proteomes" id="UP001205919"/>
    </source>
</evidence>
<keyword evidence="2" id="KW-0520">NAD</keyword>
<comment type="caution">
    <text evidence="5">The sequence shown here is derived from an EMBL/GenBank/DDBJ whole genome shotgun (WGS) entry which is preliminary data.</text>
</comment>
<gene>
    <name evidence="5" type="ORF">NE630_02055</name>
</gene>